<evidence type="ECO:0000256" key="4">
    <source>
        <dbReference type="ARBA" id="ARBA00022801"/>
    </source>
</evidence>
<evidence type="ECO:0000259" key="7">
    <source>
        <dbReference type="Pfam" id="PF00884"/>
    </source>
</evidence>
<feature type="domain" description="Sulfatase N-terminal" evidence="7">
    <location>
        <begin position="1"/>
        <end position="322"/>
    </location>
</feature>
<dbReference type="GO" id="GO:0008484">
    <property type="term" value="F:sulfuric ester hydrolase activity"/>
    <property type="evidence" value="ECO:0007669"/>
    <property type="project" value="InterPro"/>
</dbReference>
<reference evidence="8 10" key="2">
    <citation type="journal article" date="2013" name="Nature">
        <title>Insights into bilaterian evolution from three spiralian genomes.</title>
        <authorList>
            <person name="Simakov O."/>
            <person name="Marletaz F."/>
            <person name="Cho S.J."/>
            <person name="Edsinger-Gonzales E."/>
            <person name="Havlak P."/>
            <person name="Hellsten U."/>
            <person name="Kuo D.H."/>
            <person name="Larsson T."/>
            <person name="Lv J."/>
            <person name="Arendt D."/>
            <person name="Savage R."/>
            <person name="Osoegawa K."/>
            <person name="de Jong P."/>
            <person name="Grimwood J."/>
            <person name="Chapman J.A."/>
            <person name="Shapiro H."/>
            <person name="Aerts A."/>
            <person name="Otillar R.P."/>
            <person name="Terry A.Y."/>
            <person name="Boore J.L."/>
            <person name="Grigoriev I.V."/>
            <person name="Lindberg D.R."/>
            <person name="Seaver E.C."/>
            <person name="Weisblat D.A."/>
            <person name="Putnam N.H."/>
            <person name="Rokhsar D.S."/>
        </authorList>
    </citation>
    <scope>NUCLEOTIDE SEQUENCE</scope>
    <source>
        <strain evidence="8 10">I ESC-2004</strain>
    </source>
</reference>
<dbReference type="Gene3D" id="3.40.720.10">
    <property type="entry name" value="Alkaline Phosphatase, subunit A"/>
    <property type="match status" value="1"/>
</dbReference>
<keyword evidence="3" id="KW-0479">Metal-binding</keyword>
<dbReference type="PANTHER" id="PTHR10342">
    <property type="entry name" value="ARYLSULFATASE"/>
    <property type="match status" value="1"/>
</dbReference>
<evidence type="ECO:0000313" key="9">
    <source>
        <dbReference type="EnsemblMetazoa" id="CapteP53259"/>
    </source>
</evidence>
<name>R7UDQ2_CAPTE</name>
<gene>
    <name evidence="8" type="ORF">CAPTEDRAFT_53259</name>
</gene>
<keyword evidence="5" id="KW-0106">Calcium</keyword>
<dbReference type="InterPro" id="IPR047115">
    <property type="entry name" value="ARSB"/>
</dbReference>
<dbReference type="PROSITE" id="PS00523">
    <property type="entry name" value="SULFATASE_1"/>
    <property type="match status" value="1"/>
</dbReference>
<dbReference type="SUPFAM" id="SSF53649">
    <property type="entry name" value="Alkaline phosphatase-like"/>
    <property type="match status" value="1"/>
</dbReference>
<reference evidence="10" key="1">
    <citation type="submission" date="2012-12" db="EMBL/GenBank/DDBJ databases">
        <authorList>
            <person name="Hellsten U."/>
            <person name="Grimwood J."/>
            <person name="Chapman J.A."/>
            <person name="Shapiro H."/>
            <person name="Aerts A."/>
            <person name="Otillar R.P."/>
            <person name="Terry A.Y."/>
            <person name="Boore J.L."/>
            <person name="Simakov O."/>
            <person name="Marletaz F."/>
            <person name="Cho S.-J."/>
            <person name="Edsinger-Gonzales E."/>
            <person name="Havlak P."/>
            <person name="Kuo D.-H."/>
            <person name="Larsson T."/>
            <person name="Lv J."/>
            <person name="Arendt D."/>
            <person name="Savage R."/>
            <person name="Osoegawa K."/>
            <person name="de Jong P."/>
            <person name="Lindberg D.R."/>
            <person name="Seaver E.C."/>
            <person name="Weisblat D.A."/>
            <person name="Putnam N.H."/>
            <person name="Grigoriev I.V."/>
            <person name="Rokhsar D.S."/>
        </authorList>
    </citation>
    <scope>NUCLEOTIDE SEQUENCE</scope>
    <source>
        <strain evidence="10">I ESC-2004</strain>
    </source>
</reference>
<dbReference type="HOGENOM" id="CLU_006332_10_1_1"/>
<dbReference type="PROSITE" id="PS00149">
    <property type="entry name" value="SULFATASE_2"/>
    <property type="match status" value="1"/>
</dbReference>
<dbReference type="InterPro" id="IPR000917">
    <property type="entry name" value="Sulfatase_N"/>
</dbReference>
<dbReference type="EMBL" id="KB302535">
    <property type="protein sequence ID" value="ELU04236.1"/>
    <property type="molecule type" value="Genomic_DNA"/>
</dbReference>
<evidence type="ECO:0000256" key="6">
    <source>
        <dbReference type="ARBA" id="ARBA00023180"/>
    </source>
</evidence>
<dbReference type="EnsemblMetazoa" id="CapteT53259">
    <property type="protein sequence ID" value="CapteP53259"/>
    <property type="gene ID" value="CapteG53259"/>
</dbReference>
<evidence type="ECO:0000313" key="8">
    <source>
        <dbReference type="EMBL" id="ELU04236.1"/>
    </source>
</evidence>
<dbReference type="STRING" id="283909.R7UDQ2"/>
<proteinExistence type="inferred from homology"/>
<comment type="similarity">
    <text evidence="2">Belongs to the sulfatase family.</text>
</comment>
<feature type="non-terminal residue" evidence="8">
    <location>
        <position position="476"/>
    </location>
</feature>
<accession>R7UDQ2</accession>
<evidence type="ECO:0000256" key="3">
    <source>
        <dbReference type="ARBA" id="ARBA00022723"/>
    </source>
</evidence>
<dbReference type="OMA" id="VAWPACT"/>
<dbReference type="EMBL" id="AMQN01008243">
    <property type="status" value="NOT_ANNOTATED_CDS"/>
    <property type="molecule type" value="Genomic_DNA"/>
</dbReference>
<evidence type="ECO:0000313" key="10">
    <source>
        <dbReference type="Proteomes" id="UP000014760"/>
    </source>
</evidence>
<reference evidence="9" key="3">
    <citation type="submission" date="2015-06" db="UniProtKB">
        <authorList>
            <consortium name="EnsemblMetazoa"/>
        </authorList>
    </citation>
    <scope>IDENTIFICATION</scope>
</reference>
<dbReference type="InterPro" id="IPR017850">
    <property type="entry name" value="Alkaline_phosphatase_core_sf"/>
</dbReference>
<evidence type="ECO:0000256" key="2">
    <source>
        <dbReference type="ARBA" id="ARBA00008779"/>
    </source>
</evidence>
<dbReference type="CDD" id="cd16029">
    <property type="entry name" value="4-S"/>
    <property type="match status" value="1"/>
</dbReference>
<dbReference type="FunFam" id="3.40.720.10:FF:000007">
    <property type="entry name" value="Arylsulfatase family, member J"/>
    <property type="match status" value="1"/>
</dbReference>
<keyword evidence="4" id="KW-0378">Hydrolase</keyword>
<dbReference type="Proteomes" id="UP000014760">
    <property type="component" value="Unassembled WGS sequence"/>
</dbReference>
<dbReference type="GO" id="GO:0046872">
    <property type="term" value="F:metal ion binding"/>
    <property type="evidence" value="ECO:0007669"/>
    <property type="project" value="UniProtKB-KW"/>
</dbReference>
<dbReference type="Pfam" id="PF00884">
    <property type="entry name" value="Sulfatase"/>
    <property type="match status" value="1"/>
</dbReference>
<dbReference type="InterPro" id="IPR024607">
    <property type="entry name" value="Sulfatase_CS"/>
</dbReference>
<organism evidence="8">
    <name type="scientific">Capitella teleta</name>
    <name type="common">Polychaete worm</name>
    <dbReference type="NCBI Taxonomy" id="283909"/>
    <lineage>
        <taxon>Eukaryota</taxon>
        <taxon>Metazoa</taxon>
        <taxon>Spiralia</taxon>
        <taxon>Lophotrochozoa</taxon>
        <taxon>Annelida</taxon>
        <taxon>Polychaeta</taxon>
        <taxon>Sedentaria</taxon>
        <taxon>Scolecida</taxon>
        <taxon>Capitellidae</taxon>
        <taxon>Capitella</taxon>
    </lineage>
</organism>
<keyword evidence="10" id="KW-1185">Reference proteome</keyword>
<dbReference type="Gene3D" id="3.30.1120.10">
    <property type="match status" value="1"/>
</dbReference>
<evidence type="ECO:0000256" key="1">
    <source>
        <dbReference type="ARBA" id="ARBA00001913"/>
    </source>
</evidence>
<protein>
    <recommendedName>
        <fullName evidence="7">Sulfatase N-terminal domain-containing protein</fullName>
    </recommendedName>
</protein>
<dbReference type="AlphaFoldDB" id="R7UDQ2"/>
<dbReference type="PANTHER" id="PTHR10342:SF274">
    <property type="entry name" value="ARYLSULFATASE B"/>
    <property type="match status" value="1"/>
</dbReference>
<comment type="cofactor">
    <cofactor evidence="1">
        <name>Ca(2+)</name>
        <dbReference type="ChEBI" id="CHEBI:29108"/>
    </cofactor>
</comment>
<evidence type="ECO:0000256" key="5">
    <source>
        <dbReference type="ARBA" id="ARBA00022837"/>
    </source>
</evidence>
<sequence>PNILLIVADDLGHHDVGYHGSVIKTPNIDHLAYTGVRLENYYVQPICTPSRSQLMTGRYQIHTGLQHNIINPFQPNAVPLDLPMLPEVLKQNGYSTHMVGKWHLGFYKDEVLPMNRGFDSYYGYLTGSEDYFTHRRCGALPGANKTVCGIDLRNDFEVDWNQTGKYSTQLFAEKAEDVVRKHAVHQPDQPLFLYVAFQAVHAPNQVPNEYLKPYDIDDPKRRLLAGMVTCMDEAVGNITAAFKDTGLWDNTVVVFTTDNGGDVNENSGNNWPLRGWKHSLWEGGMRGVGFVNSPLLKSFGYPVNGLMHVSDWFPTLLNLAGANTSSISGLDGHDIWKSIAEREDSPRKELLHNIDPLYPPRGSKLNHTYDVRVRSALRVGDFKIITGDPFTGSWVPPPEYHKKTIPDPDPRSKNVWLFNVHEDPCETTDLSVALPGVLTMMLDKLLAYNATAVPCVFPDDDPRSNPEEHGGAFGPW</sequence>
<feature type="non-terminal residue" evidence="8">
    <location>
        <position position="1"/>
    </location>
</feature>
<dbReference type="OrthoDB" id="103349at2759"/>
<keyword evidence="6" id="KW-0325">Glycoprotein</keyword>